<dbReference type="Proteomes" id="UP000797356">
    <property type="component" value="Chromosome 4"/>
</dbReference>
<organism evidence="7 8">
    <name type="scientific">Cocos nucifera</name>
    <name type="common">Coconut palm</name>
    <dbReference type="NCBI Taxonomy" id="13894"/>
    <lineage>
        <taxon>Eukaryota</taxon>
        <taxon>Viridiplantae</taxon>
        <taxon>Streptophyta</taxon>
        <taxon>Embryophyta</taxon>
        <taxon>Tracheophyta</taxon>
        <taxon>Spermatophyta</taxon>
        <taxon>Magnoliopsida</taxon>
        <taxon>Liliopsida</taxon>
        <taxon>Arecaceae</taxon>
        <taxon>Arecoideae</taxon>
        <taxon>Cocoseae</taxon>
        <taxon>Attaleinae</taxon>
        <taxon>Cocos</taxon>
    </lineage>
</organism>
<name>A0A8K0I693_COCNU</name>
<accession>A0A8K0I693</accession>
<dbReference type="InterPro" id="IPR047198">
    <property type="entry name" value="DDP-like_NUDIX"/>
</dbReference>
<keyword evidence="5" id="KW-0460">Magnesium</keyword>
<comment type="caution">
    <text evidence="7">The sequence shown here is derived from an EMBL/GenBank/DDBJ whole genome shotgun (WGS) entry which is preliminary data.</text>
</comment>
<dbReference type="InterPro" id="IPR015797">
    <property type="entry name" value="NUDIX_hydrolase-like_dom_sf"/>
</dbReference>
<keyword evidence="4 7" id="KW-0378">Hydrolase</keyword>
<dbReference type="GO" id="GO:0016462">
    <property type="term" value="F:pyrophosphatase activity"/>
    <property type="evidence" value="ECO:0007669"/>
    <property type="project" value="InterPro"/>
</dbReference>
<evidence type="ECO:0000313" key="8">
    <source>
        <dbReference type="Proteomes" id="UP000797356"/>
    </source>
</evidence>
<evidence type="ECO:0000256" key="5">
    <source>
        <dbReference type="ARBA" id="ARBA00022842"/>
    </source>
</evidence>
<dbReference type="AlphaFoldDB" id="A0A8K0I693"/>
<dbReference type="SUPFAM" id="SSF55811">
    <property type="entry name" value="Nudix"/>
    <property type="match status" value="1"/>
</dbReference>
<evidence type="ECO:0000256" key="2">
    <source>
        <dbReference type="ARBA" id="ARBA00005582"/>
    </source>
</evidence>
<dbReference type="Pfam" id="PF00293">
    <property type="entry name" value="NUDIX"/>
    <property type="match status" value="1"/>
</dbReference>
<keyword evidence="8" id="KW-1185">Reference proteome</keyword>
<evidence type="ECO:0000256" key="3">
    <source>
        <dbReference type="ARBA" id="ARBA00022723"/>
    </source>
</evidence>
<dbReference type="EMBL" id="CM017875">
    <property type="protein sequence ID" value="KAG1338472.1"/>
    <property type="molecule type" value="Genomic_DNA"/>
</dbReference>
<feature type="domain" description="Nudix hydrolase" evidence="6">
    <location>
        <begin position="50"/>
        <end position="182"/>
    </location>
</feature>
<evidence type="ECO:0000256" key="1">
    <source>
        <dbReference type="ARBA" id="ARBA00001946"/>
    </source>
</evidence>
<dbReference type="OrthoDB" id="2011998at2759"/>
<sequence>MGGILAILSVPTRKWNQDGVKTSKSIHIGRKKEREKKGRKDEEKCIPFKYRKRDESCGSKPKKIIEVLMINSQSGPGLLFPKGGWENDETVEEAAVREALEEAGIRGNIMEFLGFYYFKSKSHQDEFCPDGLCKAAMFAMHVTEELGSWPEQSMRQRRWLTIPEALEQCRHPWMQVALLEGFSKWHANTMMSSEEDDPGTISSTPAR</sequence>
<reference evidence="7" key="1">
    <citation type="journal article" date="2017" name="Gigascience">
        <title>The genome draft of coconut (Cocos nucifera).</title>
        <authorList>
            <person name="Xiao Y."/>
            <person name="Xu P."/>
            <person name="Fan H."/>
            <person name="Baudouin L."/>
            <person name="Xia W."/>
            <person name="Bocs S."/>
            <person name="Xu J."/>
            <person name="Li Q."/>
            <person name="Guo A."/>
            <person name="Zhou L."/>
            <person name="Li J."/>
            <person name="Wu Y."/>
            <person name="Ma Z."/>
            <person name="Armero A."/>
            <person name="Issali A.E."/>
            <person name="Liu N."/>
            <person name="Peng M."/>
            <person name="Yang Y."/>
        </authorList>
    </citation>
    <scope>NUCLEOTIDE SEQUENCE</scope>
    <source>
        <tissue evidence="7">Spear leaf of Hainan Tall coconut</tissue>
    </source>
</reference>
<dbReference type="GO" id="GO:0005634">
    <property type="term" value="C:nucleus"/>
    <property type="evidence" value="ECO:0007669"/>
    <property type="project" value="TreeGrafter"/>
</dbReference>
<dbReference type="PROSITE" id="PS51462">
    <property type="entry name" value="NUDIX"/>
    <property type="match status" value="1"/>
</dbReference>
<comment type="cofactor">
    <cofactor evidence="1">
        <name>Mg(2+)</name>
        <dbReference type="ChEBI" id="CHEBI:18420"/>
    </cofactor>
</comment>
<dbReference type="GO" id="GO:0005737">
    <property type="term" value="C:cytoplasm"/>
    <property type="evidence" value="ECO:0007669"/>
    <property type="project" value="TreeGrafter"/>
</dbReference>
<evidence type="ECO:0000313" key="7">
    <source>
        <dbReference type="EMBL" id="KAG1338472.1"/>
    </source>
</evidence>
<proteinExistence type="inferred from homology"/>
<comment type="similarity">
    <text evidence="2">Belongs to the Nudix hydrolase family.</text>
</comment>
<evidence type="ECO:0000256" key="4">
    <source>
        <dbReference type="ARBA" id="ARBA00022801"/>
    </source>
</evidence>
<dbReference type="PANTHER" id="PTHR12629">
    <property type="entry name" value="DIPHOSPHOINOSITOL POLYPHOSPHATE PHOSPHOHYDROLASE"/>
    <property type="match status" value="1"/>
</dbReference>
<evidence type="ECO:0000259" key="6">
    <source>
        <dbReference type="PROSITE" id="PS51462"/>
    </source>
</evidence>
<dbReference type="InterPro" id="IPR020084">
    <property type="entry name" value="NUDIX_hydrolase_CS"/>
</dbReference>
<dbReference type="InterPro" id="IPR000086">
    <property type="entry name" value="NUDIX_hydrolase_dom"/>
</dbReference>
<reference evidence="7" key="2">
    <citation type="submission" date="2019-07" db="EMBL/GenBank/DDBJ databases">
        <authorList>
            <person name="Yang Y."/>
            <person name="Bocs S."/>
            <person name="Baudouin L."/>
        </authorList>
    </citation>
    <scope>NUCLEOTIDE SEQUENCE</scope>
    <source>
        <tissue evidence="7">Spear leaf of Hainan Tall coconut</tissue>
    </source>
</reference>
<gene>
    <name evidence="7" type="ORF">COCNU_04G007780</name>
</gene>
<keyword evidence="3" id="KW-0479">Metal-binding</keyword>
<dbReference type="CDD" id="cd04666">
    <property type="entry name" value="NUDIX_DIPP2_like_Nudt4"/>
    <property type="match status" value="1"/>
</dbReference>
<dbReference type="PANTHER" id="PTHR12629:SF0">
    <property type="entry name" value="DIPHOSPHOINOSITOL-POLYPHOSPHATE DIPHOSPHATASE"/>
    <property type="match status" value="1"/>
</dbReference>
<dbReference type="PROSITE" id="PS00893">
    <property type="entry name" value="NUDIX_BOX"/>
    <property type="match status" value="1"/>
</dbReference>
<dbReference type="GO" id="GO:0046872">
    <property type="term" value="F:metal ion binding"/>
    <property type="evidence" value="ECO:0007669"/>
    <property type="project" value="UniProtKB-KW"/>
</dbReference>
<dbReference type="Gene3D" id="3.90.79.10">
    <property type="entry name" value="Nucleoside Triphosphate Pyrophosphohydrolase"/>
    <property type="match status" value="1"/>
</dbReference>
<protein>
    <submittedName>
        <fullName evidence="7">Nudix hydrolase 16, mitochondrial</fullName>
    </submittedName>
</protein>